<protein>
    <submittedName>
        <fullName evidence="1">Uncharacterized protein</fullName>
    </submittedName>
</protein>
<proteinExistence type="predicted"/>
<keyword evidence="2" id="KW-1185">Reference proteome</keyword>
<comment type="caution">
    <text evidence="1">The sequence shown here is derived from an EMBL/GenBank/DDBJ whole genome shotgun (WGS) entry which is preliminary data.</text>
</comment>
<organism evidence="1 2">
    <name type="scientific">Indibacter alkaliphilus (strain CCUG 57479 / KCTC 22604 / LW1)</name>
    <dbReference type="NCBI Taxonomy" id="1189612"/>
    <lineage>
        <taxon>Bacteria</taxon>
        <taxon>Pseudomonadati</taxon>
        <taxon>Bacteroidota</taxon>
        <taxon>Cytophagia</taxon>
        <taxon>Cytophagales</taxon>
        <taxon>Cyclobacteriaceae</taxon>
    </lineage>
</organism>
<evidence type="ECO:0000313" key="1">
    <source>
        <dbReference type="EMBL" id="EOZ99650.1"/>
    </source>
</evidence>
<dbReference type="AlphaFoldDB" id="S2DQW8"/>
<dbReference type="Proteomes" id="UP000006073">
    <property type="component" value="Unassembled WGS sequence"/>
</dbReference>
<reference evidence="1 2" key="1">
    <citation type="journal article" date="2013" name="Genome Announc.">
        <title>Draft Genome Sequence of Indibacter alkaliphilus Strain LW1T, Isolated from Lonar Lake, a Haloalkaline Lake in the Buldana District of Maharashtra, India.</title>
        <authorList>
            <person name="Singh A."/>
            <person name="Kumar Jangir P."/>
            <person name="Sharma R."/>
            <person name="Singh A."/>
            <person name="Kumar Pinnaka A."/>
            <person name="Shivaji S."/>
        </authorList>
    </citation>
    <scope>NUCLEOTIDE SEQUENCE [LARGE SCALE GENOMIC DNA]</scope>
    <source>
        <strain evidence="2">CCUG 57479 / KCTC 22604 / LW1</strain>
    </source>
</reference>
<dbReference type="STRING" id="1189612.A33Q_0331"/>
<dbReference type="PROSITE" id="PS51257">
    <property type="entry name" value="PROKAR_LIPOPROTEIN"/>
    <property type="match status" value="1"/>
</dbReference>
<dbReference type="eggNOG" id="ENOG5032YG7">
    <property type="taxonomic scope" value="Bacteria"/>
</dbReference>
<gene>
    <name evidence="1" type="ORF">A33Q_0331</name>
</gene>
<evidence type="ECO:0000313" key="2">
    <source>
        <dbReference type="Proteomes" id="UP000006073"/>
    </source>
</evidence>
<sequence length="239" mass="27195">MNETLKYIALTGVMFIWSACMTEKIDEQTPGLSESPEELIDGVFLLENDEIAAFLRQNPSNQNRLIAQIRQATVKYHDFDAAVADKYMLDHCVEYPQLGGMGHHAVNLKLLEEGYDPLKPTVLLYEPLKNGKLKLVGVEYIIPSSPLFEGDIDELEPPTLGDVPFDNHRWGKMIQVLDEFGEPLLDDNDDPIMMFQPDRGGPPMPHYQLHVWIWKANPSGMYFPFNPNVSCQHAQEDDH</sequence>
<accession>S2DQW8</accession>
<name>S2DQW8_INDAL</name>
<dbReference type="EMBL" id="ALWO02000011">
    <property type="protein sequence ID" value="EOZ99650.1"/>
    <property type="molecule type" value="Genomic_DNA"/>
</dbReference>